<evidence type="ECO:0000256" key="3">
    <source>
        <dbReference type="RuleBase" id="RU365003"/>
    </source>
</evidence>
<dbReference type="InterPro" id="IPR013919">
    <property type="entry name" value="Pex16"/>
</dbReference>
<dbReference type="AlphaFoldDB" id="A0AAV7JNU5"/>
<gene>
    <name evidence="4" type="ORF">LOD99_7568</name>
</gene>
<keyword evidence="3" id="KW-0962">Peroxisome biogenesis</keyword>
<evidence type="ECO:0000313" key="5">
    <source>
        <dbReference type="Proteomes" id="UP001165289"/>
    </source>
</evidence>
<dbReference type="GO" id="GO:0005778">
    <property type="term" value="C:peroxisomal membrane"/>
    <property type="evidence" value="ECO:0007669"/>
    <property type="project" value="UniProtKB-SubCell"/>
</dbReference>
<keyword evidence="3" id="KW-0576">Peroxisome</keyword>
<comment type="caution">
    <text evidence="4">The sequence shown here is derived from an EMBL/GenBank/DDBJ whole genome shotgun (WGS) entry which is preliminary data.</text>
</comment>
<dbReference type="EMBL" id="JAKMXF010000310">
    <property type="protein sequence ID" value="KAI6650517.1"/>
    <property type="molecule type" value="Genomic_DNA"/>
</dbReference>
<evidence type="ECO:0000256" key="2">
    <source>
        <dbReference type="ARBA" id="ARBA00018577"/>
    </source>
</evidence>
<dbReference type="Proteomes" id="UP001165289">
    <property type="component" value="Unassembled WGS sequence"/>
</dbReference>
<comment type="subcellular location">
    <subcellularLocation>
        <location evidence="3">Peroxisome membrane</location>
    </subcellularLocation>
</comment>
<dbReference type="PANTHER" id="PTHR13299">
    <property type="entry name" value="PEROXISOMAL MEMBRANE PROTEIN PEX16"/>
    <property type="match status" value="1"/>
</dbReference>
<dbReference type="PANTHER" id="PTHR13299:SF0">
    <property type="entry name" value="PEROXISOMAL MEMBRANE PROTEIN PEX16"/>
    <property type="match status" value="1"/>
</dbReference>
<proteinExistence type="inferred from homology"/>
<sequence>MCEASDTAKFRDKHANRILPNLWSNVSDWIHTLEDKYADLISEDLEWTSRMEGIVRAGSYIMTLGQSEFISELVYSISNAMVLFNDSIILSVLRRKSKQNFLKKILFKTLAILETFQVSIEMITKRYLGERLRWTVITIISLLKSLSRALLVFYLRAGVSHCQVVQPLDRQLFVNKHQVEREVGDGPAVTSAGKAWMGNRTNKVIRSVQDDVNRPYEELKESHLHIRDPMGPDEVPWSILTQNQLLAEGISIVKPIAHLLSMAAFGETSIKSWFIPLTMDIISLYLMESGGTNFRKRELQELTKRKFNFIFYIMRSPVYDKYFKSKLMSILGYLANRIPLFGRLIEQFIHYIPTWQTTYFYVWAS</sequence>
<dbReference type="Pfam" id="PF08610">
    <property type="entry name" value="Pex16"/>
    <property type="match status" value="1"/>
</dbReference>
<comment type="similarity">
    <text evidence="1 3">Belongs to the peroxin-16 family.</text>
</comment>
<keyword evidence="5" id="KW-1185">Reference proteome</keyword>
<organism evidence="4 5">
    <name type="scientific">Oopsacas minuta</name>
    <dbReference type="NCBI Taxonomy" id="111878"/>
    <lineage>
        <taxon>Eukaryota</taxon>
        <taxon>Metazoa</taxon>
        <taxon>Porifera</taxon>
        <taxon>Hexactinellida</taxon>
        <taxon>Hexasterophora</taxon>
        <taxon>Lyssacinosida</taxon>
        <taxon>Leucopsacidae</taxon>
        <taxon>Oopsacas</taxon>
    </lineage>
</organism>
<protein>
    <recommendedName>
        <fullName evidence="2 3">Peroxisomal membrane protein PEX16</fullName>
    </recommendedName>
</protein>
<dbReference type="GO" id="GO:0007031">
    <property type="term" value="P:peroxisome organization"/>
    <property type="evidence" value="ECO:0007669"/>
    <property type="project" value="UniProtKB-KW"/>
</dbReference>
<reference evidence="4 5" key="1">
    <citation type="journal article" date="2023" name="BMC Biol.">
        <title>The compact genome of the sponge Oopsacas minuta (Hexactinellida) is lacking key metazoan core genes.</title>
        <authorList>
            <person name="Santini S."/>
            <person name="Schenkelaars Q."/>
            <person name="Jourda C."/>
            <person name="Duchesne M."/>
            <person name="Belahbib H."/>
            <person name="Rocher C."/>
            <person name="Selva M."/>
            <person name="Riesgo A."/>
            <person name="Vervoort M."/>
            <person name="Leys S.P."/>
            <person name="Kodjabachian L."/>
            <person name="Le Bivic A."/>
            <person name="Borchiellini C."/>
            <person name="Claverie J.M."/>
            <person name="Renard E."/>
        </authorList>
    </citation>
    <scope>NUCLEOTIDE SEQUENCE [LARGE SCALE GENOMIC DNA]</scope>
    <source>
        <strain evidence="4">SPO-2</strain>
    </source>
</reference>
<name>A0AAV7JNU5_9METZ</name>
<evidence type="ECO:0000256" key="1">
    <source>
        <dbReference type="ARBA" id="ARBA00009505"/>
    </source>
</evidence>
<evidence type="ECO:0000313" key="4">
    <source>
        <dbReference type="EMBL" id="KAI6650517.1"/>
    </source>
</evidence>
<accession>A0AAV7JNU5</accession>